<gene>
    <name evidence="2" type="ORF">ABDB84_10725</name>
</gene>
<evidence type="ECO:0000256" key="1">
    <source>
        <dbReference type="SAM" id="Phobius"/>
    </source>
</evidence>
<dbReference type="EMBL" id="JBDIVE010000005">
    <property type="protein sequence ID" value="MEN3068954.1"/>
    <property type="molecule type" value="Genomic_DNA"/>
</dbReference>
<comment type="caution">
    <text evidence="2">The sequence shown here is derived from an EMBL/GenBank/DDBJ whole genome shotgun (WGS) entry which is preliminary data.</text>
</comment>
<dbReference type="RefSeq" id="WP_345919725.1">
    <property type="nucleotide sequence ID" value="NZ_JBDIVE010000005.1"/>
</dbReference>
<accession>A0ABU9YZF8</accession>
<dbReference type="Proteomes" id="UP001410394">
    <property type="component" value="Unassembled WGS sequence"/>
</dbReference>
<evidence type="ECO:0000313" key="3">
    <source>
        <dbReference type="Proteomes" id="UP001410394"/>
    </source>
</evidence>
<feature type="transmembrane region" description="Helical" evidence="1">
    <location>
        <begin position="12"/>
        <end position="32"/>
    </location>
</feature>
<evidence type="ECO:0008006" key="4">
    <source>
        <dbReference type="Google" id="ProtNLM"/>
    </source>
</evidence>
<sequence>MRGAGRGAQRGVLAVEAAFVLPVVIAGAMMFMELASIGLTIDIGNTALERALQEFRPAGAAGVDMDDMEDRIRQQMAAASHGYLTAGNIVEVSVERFSSLDAMGKGGDSAADTSSSTQQQVPVWRVTVDIRKDFITPIPRLMALENTNFRYRYQQLLGYLPKETS</sequence>
<keyword evidence="1" id="KW-0812">Transmembrane</keyword>
<protein>
    <recommendedName>
        <fullName evidence="4">TadE-like protein</fullName>
    </recommendedName>
</protein>
<evidence type="ECO:0000313" key="2">
    <source>
        <dbReference type="EMBL" id="MEN3068954.1"/>
    </source>
</evidence>
<keyword evidence="1" id="KW-1133">Transmembrane helix</keyword>
<name>A0ABU9YZF8_9RHOO</name>
<proteinExistence type="predicted"/>
<organism evidence="2 3">
    <name type="scientific">Uliginosibacterium sediminicola</name>
    <dbReference type="NCBI Taxonomy" id="2024550"/>
    <lineage>
        <taxon>Bacteria</taxon>
        <taxon>Pseudomonadati</taxon>
        <taxon>Pseudomonadota</taxon>
        <taxon>Betaproteobacteria</taxon>
        <taxon>Rhodocyclales</taxon>
        <taxon>Zoogloeaceae</taxon>
        <taxon>Uliginosibacterium</taxon>
    </lineage>
</organism>
<keyword evidence="3" id="KW-1185">Reference proteome</keyword>
<keyword evidence="1" id="KW-0472">Membrane</keyword>
<reference evidence="2 3" key="1">
    <citation type="journal article" date="2018" name="Int. J. Syst. Evol. Microbiol.">
        <title>Uliginosibacterium sediminicola sp. nov., isolated from freshwater sediment.</title>
        <authorList>
            <person name="Hwang W.M."/>
            <person name="Kim S.M."/>
            <person name="Kang K."/>
            <person name="Ahn T.Y."/>
        </authorList>
    </citation>
    <scope>NUCLEOTIDE SEQUENCE [LARGE SCALE GENOMIC DNA]</scope>
    <source>
        <strain evidence="2 3">M1-21</strain>
    </source>
</reference>